<evidence type="ECO:0000259" key="7">
    <source>
        <dbReference type="Pfam" id="PF00135"/>
    </source>
</evidence>
<comment type="caution">
    <text evidence="8">The sequence shown here is derived from an EMBL/GenBank/DDBJ whole genome shotgun (WGS) entry which is preliminary data.</text>
</comment>
<evidence type="ECO:0000256" key="4">
    <source>
        <dbReference type="ARBA" id="ARBA00023157"/>
    </source>
</evidence>
<proteinExistence type="inferred from homology"/>
<feature type="domain" description="Carboxylesterase type B" evidence="7">
    <location>
        <begin position="3"/>
        <end position="455"/>
    </location>
</feature>
<dbReference type="Proteomes" id="UP000037510">
    <property type="component" value="Unassembled WGS sequence"/>
</dbReference>
<dbReference type="PROSITE" id="PS00122">
    <property type="entry name" value="CARBOXYLESTERASE_B_1"/>
    <property type="match status" value="1"/>
</dbReference>
<dbReference type="GO" id="GO:0052689">
    <property type="term" value="F:carboxylic ester hydrolase activity"/>
    <property type="evidence" value="ECO:0007669"/>
    <property type="project" value="UniProtKB-KW"/>
</dbReference>
<evidence type="ECO:0000256" key="1">
    <source>
        <dbReference type="ARBA" id="ARBA00005964"/>
    </source>
</evidence>
<evidence type="ECO:0000256" key="5">
    <source>
        <dbReference type="ARBA" id="ARBA00023180"/>
    </source>
</evidence>
<keyword evidence="5" id="KW-0325">Glycoprotein</keyword>
<keyword evidence="9" id="KW-1185">Reference proteome</keyword>
<dbReference type="Gene3D" id="3.40.50.1820">
    <property type="entry name" value="alpha/beta hydrolase"/>
    <property type="match status" value="1"/>
</dbReference>
<dbReference type="EC" id="3.1.1.-" evidence="6"/>
<evidence type="ECO:0000313" key="9">
    <source>
        <dbReference type="Proteomes" id="UP000037510"/>
    </source>
</evidence>
<reference evidence="8 9" key="1">
    <citation type="journal article" date="2015" name="Genome Biol. Evol.">
        <title>The genome of winter moth (Operophtera brumata) provides a genomic perspective on sexual dimorphism and phenology.</title>
        <authorList>
            <person name="Derks M.F."/>
            <person name="Smit S."/>
            <person name="Salis L."/>
            <person name="Schijlen E."/>
            <person name="Bossers A."/>
            <person name="Mateman C."/>
            <person name="Pijl A.S."/>
            <person name="de Ridder D."/>
            <person name="Groenen M.A."/>
            <person name="Visser M.E."/>
            <person name="Megens H.J."/>
        </authorList>
    </citation>
    <scope>NUCLEOTIDE SEQUENCE [LARGE SCALE GENOMIC DNA]</scope>
    <source>
        <strain evidence="8">WM2013NL</strain>
        <tissue evidence="8">Head and thorax</tissue>
    </source>
</reference>
<dbReference type="AlphaFoldDB" id="A0A0L7L7S2"/>
<evidence type="ECO:0000256" key="3">
    <source>
        <dbReference type="ARBA" id="ARBA00022801"/>
    </source>
</evidence>
<dbReference type="PANTHER" id="PTHR11559">
    <property type="entry name" value="CARBOXYLESTERASE"/>
    <property type="match status" value="1"/>
</dbReference>
<dbReference type="InterPro" id="IPR002018">
    <property type="entry name" value="CarbesteraseB"/>
</dbReference>
<evidence type="ECO:0000256" key="6">
    <source>
        <dbReference type="RuleBase" id="RU361235"/>
    </source>
</evidence>
<evidence type="ECO:0000313" key="8">
    <source>
        <dbReference type="EMBL" id="KOB71341.1"/>
    </source>
</evidence>
<keyword evidence="2" id="KW-0719">Serine esterase</keyword>
<dbReference type="SUPFAM" id="SSF53474">
    <property type="entry name" value="alpha/beta-Hydrolases"/>
    <property type="match status" value="1"/>
</dbReference>
<protein>
    <recommendedName>
        <fullName evidence="6">Carboxylic ester hydrolase</fullName>
        <ecNumber evidence="6">3.1.1.-</ecNumber>
    </recommendedName>
</protein>
<gene>
    <name evidence="8" type="ORF">OBRU01_13925</name>
</gene>
<dbReference type="EMBL" id="JTDY01002474">
    <property type="protein sequence ID" value="KOB71341.1"/>
    <property type="molecule type" value="Genomic_DNA"/>
</dbReference>
<dbReference type="InterPro" id="IPR050309">
    <property type="entry name" value="Type-B_Carboxylest/Lipase"/>
</dbReference>
<sequence>MVDSVVTVKQGKIKGSVQKLLDGSPYLSFKGIPYAQPPVGDLRFRAPLPPTPWSGIREATDHGPICSQYDFSTNQILNGSEDCLFLNVYSKSLKANAKIPVMVYIYGGGFMSGSGNQGSYGPEFLLQHNVVVVSMNYRLEVLGFLSLDTPEVPGNAGMKDQVLALRWVKENIAKFGGDPDNVTIFGESAGSVAVTYHMISPMSNGLFHKAIAQSGVCIDDSGIATGAKERAFRVAKLLGKETTDVQELLRFLRSVPATKLANMTFVTETADEKLRGVPMRFGPVVENKFMNTEAFISEDPANAVLSKKVNKVPLIIGYNSAEGLIMLADQMTKAERLNANSSYLVPRELVQKVSFDKMKDLGKQIMNFYTGDKGMGNHDTAQGVVNMRTDMHFAYNIHRFTHLYSSLEAPVYMYRFDCATQLNVVKNFIGLSHMPGACHADDLFYFFFNELNKEIVTSQESLRRIVY</sequence>
<name>A0A0L7L7S2_OPEBR</name>
<keyword evidence="4" id="KW-1015">Disulfide bond</keyword>
<dbReference type="InterPro" id="IPR029058">
    <property type="entry name" value="AB_hydrolase_fold"/>
</dbReference>
<dbReference type="ESTHER" id="9neop-a0a0l7l7s2">
    <property type="family name" value="Carb_B_Arthropoda"/>
</dbReference>
<accession>A0A0L7L7S2</accession>
<organism evidence="8 9">
    <name type="scientific">Operophtera brumata</name>
    <name type="common">Winter moth</name>
    <name type="synonym">Phalaena brumata</name>
    <dbReference type="NCBI Taxonomy" id="104452"/>
    <lineage>
        <taxon>Eukaryota</taxon>
        <taxon>Metazoa</taxon>
        <taxon>Ecdysozoa</taxon>
        <taxon>Arthropoda</taxon>
        <taxon>Hexapoda</taxon>
        <taxon>Insecta</taxon>
        <taxon>Pterygota</taxon>
        <taxon>Neoptera</taxon>
        <taxon>Endopterygota</taxon>
        <taxon>Lepidoptera</taxon>
        <taxon>Glossata</taxon>
        <taxon>Ditrysia</taxon>
        <taxon>Geometroidea</taxon>
        <taxon>Geometridae</taxon>
        <taxon>Larentiinae</taxon>
        <taxon>Operophtera</taxon>
    </lineage>
</organism>
<dbReference type="STRING" id="104452.A0A0L7L7S2"/>
<keyword evidence="3 6" id="KW-0378">Hydrolase</keyword>
<evidence type="ECO:0000256" key="2">
    <source>
        <dbReference type="ARBA" id="ARBA00022487"/>
    </source>
</evidence>
<dbReference type="Pfam" id="PF00135">
    <property type="entry name" value="COesterase"/>
    <property type="match status" value="1"/>
</dbReference>
<dbReference type="InterPro" id="IPR019826">
    <property type="entry name" value="Carboxylesterase_B_AS"/>
</dbReference>
<comment type="similarity">
    <text evidence="1 6">Belongs to the type-B carboxylesterase/lipase family.</text>
</comment>